<dbReference type="OrthoDB" id="9801692at2"/>
<dbReference type="AlphaFoldDB" id="A0A383XR46"/>
<accession>A0A383XR46</accession>
<organism evidence="2 3">
    <name type="scientific">Abyssibacter profundi</name>
    <dbReference type="NCBI Taxonomy" id="2182787"/>
    <lineage>
        <taxon>Bacteria</taxon>
        <taxon>Pseudomonadati</taxon>
        <taxon>Pseudomonadota</taxon>
        <taxon>Gammaproteobacteria</taxon>
        <taxon>Chromatiales</taxon>
        <taxon>Oceanococcaceae</taxon>
        <taxon>Abyssibacter</taxon>
    </lineage>
</organism>
<sequence length="270" mass="29138">MKPRSLLLMVGLLATGLAQAGPATLEAAAAADHRTEAYVARDAARHPVEVLEFFGVDADDTVVELWPSAGYWTEILAPYLADSGQYIAAVYEVGPADTPSYRRRLHGRLLGKLADQSTYGKTIVTTADAGQWTLAPDASVDVVLTFRNVHNLWWDDQAEAFFAAAHAALEPGGVLGVVDHRAKPDADPAELKAKTTGYIRQADVIRMAEAAGFKLAASSEINANPKDDTEHPRGVWTLPPSLALGDTDRDVYQAIGESDRMTLKFVKLLN</sequence>
<evidence type="ECO:0000313" key="3">
    <source>
        <dbReference type="Proteomes" id="UP000251800"/>
    </source>
</evidence>
<keyword evidence="2" id="KW-0489">Methyltransferase</keyword>
<name>A0A383XR46_9GAMM</name>
<keyword evidence="1" id="KW-0732">Signal</keyword>
<dbReference type="InterPro" id="IPR016980">
    <property type="entry name" value="S-AdoMet-dep_MeTrfase_Alr7345"/>
</dbReference>
<dbReference type="Proteomes" id="UP000251800">
    <property type="component" value="Unassembled WGS sequence"/>
</dbReference>
<dbReference type="GO" id="GO:0008168">
    <property type="term" value="F:methyltransferase activity"/>
    <property type="evidence" value="ECO:0007669"/>
    <property type="project" value="UniProtKB-KW"/>
</dbReference>
<comment type="caution">
    <text evidence="2">The sequence shown here is derived from an EMBL/GenBank/DDBJ whole genome shotgun (WGS) entry which is preliminary data.</text>
</comment>
<dbReference type="SUPFAM" id="SSF53335">
    <property type="entry name" value="S-adenosyl-L-methionine-dependent methyltransferases"/>
    <property type="match status" value="1"/>
</dbReference>
<dbReference type="InterPro" id="IPR029063">
    <property type="entry name" value="SAM-dependent_MTases_sf"/>
</dbReference>
<evidence type="ECO:0000256" key="1">
    <source>
        <dbReference type="SAM" id="SignalP"/>
    </source>
</evidence>
<protein>
    <submittedName>
        <fullName evidence="2">Methyltransferase</fullName>
    </submittedName>
</protein>
<dbReference type="EMBL" id="QEQK01000013">
    <property type="protein sequence ID" value="PWN55100.1"/>
    <property type="molecule type" value="Genomic_DNA"/>
</dbReference>
<feature type="signal peptide" evidence="1">
    <location>
        <begin position="1"/>
        <end position="20"/>
    </location>
</feature>
<dbReference type="PIRSF" id="PIRSF031679">
    <property type="entry name" value="Mtase_Alr7345_prd"/>
    <property type="match status" value="1"/>
</dbReference>
<proteinExistence type="predicted"/>
<keyword evidence="2" id="KW-0808">Transferase</keyword>
<keyword evidence="3" id="KW-1185">Reference proteome</keyword>
<dbReference type="RefSeq" id="WP_109721099.1">
    <property type="nucleotide sequence ID" value="NZ_QEQK01000013.1"/>
</dbReference>
<reference evidence="2 3" key="1">
    <citation type="submission" date="2018-05" db="EMBL/GenBank/DDBJ databases">
        <title>Abyssibacter profundi OUC007T gen. nov., sp. nov, a marine bacterium isolated from seawater of the Mariana Trench.</title>
        <authorList>
            <person name="Zhou S."/>
        </authorList>
    </citation>
    <scope>NUCLEOTIDE SEQUENCE [LARGE SCALE GENOMIC DNA]</scope>
    <source>
        <strain evidence="2 3">OUC007</strain>
    </source>
</reference>
<feature type="chain" id="PRO_5016715126" evidence="1">
    <location>
        <begin position="21"/>
        <end position="270"/>
    </location>
</feature>
<dbReference type="GO" id="GO:0032259">
    <property type="term" value="P:methylation"/>
    <property type="evidence" value="ECO:0007669"/>
    <property type="project" value="UniProtKB-KW"/>
</dbReference>
<evidence type="ECO:0000313" key="2">
    <source>
        <dbReference type="EMBL" id="PWN55100.1"/>
    </source>
</evidence>
<dbReference type="Gene3D" id="3.40.50.150">
    <property type="entry name" value="Vaccinia Virus protein VP39"/>
    <property type="match status" value="1"/>
</dbReference>
<gene>
    <name evidence="2" type="ORF">DEH80_13810</name>
</gene>